<proteinExistence type="predicted"/>
<dbReference type="InterPro" id="IPR011051">
    <property type="entry name" value="RmlC_Cupin_sf"/>
</dbReference>
<keyword evidence="1" id="KW-0223">Dioxygenase</keyword>
<sequence>MNGEQTQELLSEAELEREAVLFEYSQAADPIVAGTMPPIPIRHFLAEVYRTEETGLFPLDLSGELGTDYPATSPSLLASFARIRGGESLATSPQATSELYYVIEGSGFTDTVRGGIAWAEGDIFVLPGVRSVHRASKDTRFYVVNDSPLLSYLGVAQRESRFEPILFRKESIREELEKAKADPEAARRNRISVLLANRKFRQTRTVTHCLWAMFGVILPGTRQKPHRHQSVALDFVVEGRPGVYTNVGRDLEPDGSIREAFRVDWVTGSAFVTPPGSWHEHVNASDGPAFILPIQDAGLHTYLRTLDIRFT</sequence>
<evidence type="ECO:0000313" key="4">
    <source>
        <dbReference type="EMBL" id="VVM06202.1"/>
    </source>
</evidence>
<dbReference type="EMBL" id="CABFUZ020000108">
    <property type="protein sequence ID" value="VVM06202.1"/>
    <property type="molecule type" value="Genomic_DNA"/>
</dbReference>
<keyword evidence="5" id="KW-1185">Reference proteome</keyword>
<dbReference type="Pfam" id="PF07883">
    <property type="entry name" value="Cupin_2"/>
    <property type="match status" value="1"/>
</dbReference>
<evidence type="ECO:0000259" key="3">
    <source>
        <dbReference type="Pfam" id="PF07883"/>
    </source>
</evidence>
<name>A0A5E6M9G8_9BACT</name>
<evidence type="ECO:0000256" key="1">
    <source>
        <dbReference type="ARBA" id="ARBA00022964"/>
    </source>
</evidence>
<dbReference type="RefSeq" id="WP_142525036.1">
    <property type="nucleotide sequence ID" value="NZ_CABFUZ020000108.1"/>
</dbReference>
<keyword evidence="2" id="KW-0560">Oxidoreductase</keyword>
<dbReference type="CDD" id="cd02216">
    <property type="entry name" value="cupin_GDO-like_N"/>
    <property type="match status" value="1"/>
</dbReference>
<dbReference type="PANTHER" id="PTHR41517">
    <property type="entry name" value="1,2-DIOXYGENASE PROTEIN-RELATED"/>
    <property type="match status" value="1"/>
</dbReference>
<dbReference type="InterPro" id="IPR013096">
    <property type="entry name" value="Cupin_2"/>
</dbReference>
<dbReference type="InterPro" id="IPR047183">
    <property type="entry name" value="GDO-like"/>
</dbReference>
<dbReference type="OrthoDB" id="285029at2"/>
<dbReference type="GO" id="GO:0051213">
    <property type="term" value="F:dioxygenase activity"/>
    <property type="evidence" value="ECO:0007669"/>
    <property type="project" value="UniProtKB-KW"/>
</dbReference>
<evidence type="ECO:0000313" key="5">
    <source>
        <dbReference type="Proteomes" id="UP000381693"/>
    </source>
</evidence>
<dbReference type="SUPFAM" id="SSF51182">
    <property type="entry name" value="RmlC-like cupins"/>
    <property type="match status" value="1"/>
</dbReference>
<feature type="domain" description="Cupin type-2" evidence="3">
    <location>
        <begin position="216"/>
        <end position="292"/>
    </location>
</feature>
<evidence type="ECO:0000256" key="2">
    <source>
        <dbReference type="ARBA" id="ARBA00023002"/>
    </source>
</evidence>
<comment type="caution">
    <text evidence="4">The sequence shown here is derived from an EMBL/GenBank/DDBJ whole genome shotgun (WGS) entry which is preliminary data.</text>
</comment>
<dbReference type="AlphaFoldDB" id="A0A5E6M9G8"/>
<dbReference type="Proteomes" id="UP000381693">
    <property type="component" value="Unassembled WGS sequence"/>
</dbReference>
<dbReference type="InterPro" id="IPR014710">
    <property type="entry name" value="RmlC-like_jellyroll"/>
</dbReference>
<reference evidence="4" key="1">
    <citation type="submission" date="2019-09" db="EMBL/GenBank/DDBJ databases">
        <authorList>
            <person name="Cremers G."/>
        </authorList>
    </citation>
    <scope>NUCLEOTIDE SEQUENCE [LARGE SCALE GENOMIC DNA]</scope>
    <source>
        <strain evidence="4">3B</strain>
    </source>
</reference>
<dbReference type="Gene3D" id="2.60.120.10">
    <property type="entry name" value="Jelly Rolls"/>
    <property type="match status" value="2"/>
</dbReference>
<dbReference type="PANTHER" id="PTHR41517:SF1">
    <property type="entry name" value="CUPIN"/>
    <property type="match status" value="1"/>
</dbReference>
<organism evidence="4 5">
    <name type="scientific">Methylacidimicrobium cyclopophantes</name>
    <dbReference type="NCBI Taxonomy" id="1041766"/>
    <lineage>
        <taxon>Bacteria</taxon>
        <taxon>Pseudomonadati</taxon>
        <taxon>Verrucomicrobiota</taxon>
        <taxon>Methylacidimicrobium</taxon>
    </lineage>
</organism>
<accession>A0A5E6M9G8</accession>
<gene>
    <name evidence="4" type="ORF">MAMC_00986</name>
</gene>
<protein>
    <recommendedName>
        <fullName evidence="3">Cupin type-2 domain-containing protein</fullName>
    </recommendedName>
</protein>